<dbReference type="FunFam" id="1.10.10.1410:FF:000001">
    <property type="entry name" value="60S acidic ribosomal protein P1"/>
    <property type="match status" value="1"/>
</dbReference>
<evidence type="ECO:0000256" key="5">
    <source>
        <dbReference type="SAM" id="MobiDB-lite"/>
    </source>
</evidence>
<comment type="similarity">
    <text evidence="1">Belongs to the eukaryotic ribosomal protein P1/P2 family.</text>
</comment>
<dbReference type="GO" id="GO:0002181">
    <property type="term" value="P:cytoplasmic translation"/>
    <property type="evidence" value="ECO:0000318"/>
    <property type="project" value="GO_Central"/>
</dbReference>
<dbReference type="GO" id="GO:0043021">
    <property type="term" value="F:ribonucleoprotein complex binding"/>
    <property type="evidence" value="ECO:0000318"/>
    <property type="project" value="GO_Central"/>
</dbReference>
<dbReference type="Gramene" id="Ma06_t28970.1">
    <property type="protein sequence ID" value="Ma06_p28970.1"/>
    <property type="gene ID" value="Ma06_g28970"/>
</dbReference>
<accession>A0A804JLN5</accession>
<dbReference type="EnsemblPlants" id="Ma06_t28970.1">
    <property type="protein sequence ID" value="Ma06_p28970.1"/>
    <property type="gene ID" value="Ma06_g28970"/>
</dbReference>
<evidence type="ECO:0000256" key="3">
    <source>
        <dbReference type="ARBA" id="ARBA00022980"/>
    </source>
</evidence>
<feature type="region of interest" description="Disordered" evidence="5">
    <location>
        <begin position="104"/>
        <end position="132"/>
    </location>
</feature>
<dbReference type="GO" id="GO:0022625">
    <property type="term" value="C:cytosolic large ribosomal subunit"/>
    <property type="evidence" value="ECO:0000318"/>
    <property type="project" value="GO_Central"/>
</dbReference>
<evidence type="ECO:0000256" key="1">
    <source>
        <dbReference type="ARBA" id="ARBA00005436"/>
    </source>
</evidence>
<evidence type="ECO:0000313" key="6">
    <source>
        <dbReference type="EnsemblPlants" id="Ma06_p28970.1"/>
    </source>
</evidence>
<protein>
    <recommendedName>
        <fullName evidence="8">60S acidic ribosomal protein P1</fullName>
    </recommendedName>
</protein>
<name>A0A804JLN5_MUSAM</name>
<dbReference type="PANTHER" id="PTHR45696">
    <property type="entry name" value="60S ACIDIC RIBOSOMAL PROTEIN P1"/>
    <property type="match status" value="1"/>
</dbReference>
<dbReference type="AlphaFoldDB" id="A0A804JLN5"/>
<keyword evidence="4" id="KW-0687">Ribonucleoprotein</keyword>
<proteinExistence type="inferred from homology"/>
<dbReference type="InterPro" id="IPR038716">
    <property type="entry name" value="P1/P2_N_sf"/>
</dbReference>
<evidence type="ECO:0000313" key="7">
    <source>
        <dbReference type="Proteomes" id="UP000012960"/>
    </source>
</evidence>
<keyword evidence="7" id="KW-1185">Reference proteome</keyword>
<keyword evidence="3" id="KW-0689">Ribosomal protein</keyword>
<reference evidence="6" key="1">
    <citation type="submission" date="2021-05" db="UniProtKB">
        <authorList>
            <consortium name="EnsemblPlants"/>
        </authorList>
    </citation>
    <scope>IDENTIFICATION</scope>
    <source>
        <strain evidence="6">subsp. malaccensis</strain>
    </source>
</reference>
<dbReference type="GO" id="GO:0030295">
    <property type="term" value="F:protein kinase activator activity"/>
    <property type="evidence" value="ECO:0000318"/>
    <property type="project" value="GO_Central"/>
</dbReference>
<evidence type="ECO:0008006" key="8">
    <source>
        <dbReference type="Google" id="ProtNLM"/>
    </source>
</evidence>
<evidence type="ECO:0000256" key="2">
    <source>
        <dbReference type="ARBA" id="ARBA00011266"/>
    </source>
</evidence>
<evidence type="ECO:0000256" key="4">
    <source>
        <dbReference type="ARBA" id="ARBA00023274"/>
    </source>
</evidence>
<dbReference type="GO" id="GO:0003735">
    <property type="term" value="F:structural constituent of ribosome"/>
    <property type="evidence" value="ECO:0000318"/>
    <property type="project" value="GO_Central"/>
</dbReference>
<organism evidence="6 7">
    <name type="scientific">Musa acuminata subsp. malaccensis</name>
    <name type="common">Wild banana</name>
    <name type="synonym">Musa malaccensis</name>
    <dbReference type="NCBI Taxonomy" id="214687"/>
    <lineage>
        <taxon>Eukaryota</taxon>
        <taxon>Viridiplantae</taxon>
        <taxon>Streptophyta</taxon>
        <taxon>Embryophyta</taxon>
        <taxon>Tracheophyta</taxon>
        <taxon>Spermatophyta</taxon>
        <taxon>Magnoliopsida</taxon>
        <taxon>Liliopsida</taxon>
        <taxon>Zingiberales</taxon>
        <taxon>Musaceae</taxon>
        <taxon>Musa</taxon>
    </lineage>
</organism>
<dbReference type="InParanoid" id="A0A804JLN5"/>
<dbReference type="Pfam" id="PF00428">
    <property type="entry name" value="Ribosomal_60s"/>
    <property type="match status" value="1"/>
</dbReference>
<dbReference type="CDD" id="cd05831">
    <property type="entry name" value="Ribosomal_P1"/>
    <property type="match status" value="1"/>
</dbReference>
<dbReference type="Proteomes" id="UP000012960">
    <property type="component" value="Unplaced"/>
</dbReference>
<comment type="subunit">
    <text evidence="2">P1 and P2 exist as dimers at the large ribosomal subunit.</text>
</comment>
<dbReference type="Gene3D" id="1.10.10.1410">
    <property type="match status" value="1"/>
</dbReference>
<dbReference type="PANTHER" id="PTHR45696:SF10">
    <property type="entry name" value="LARGE RIBOSOMAL SUBUNIT PROTEIN P1"/>
    <property type="match status" value="1"/>
</dbReference>
<sequence length="132" mass="13879">MSIGELPCTYAALILHDEDLPITAERIATLAKAENVKIDSYWPPFFAKLVEKKNVDDLILSVGSGGGGVAASVSAAVAGLGGGASASADASPAVVEEQKKERKMAAMARHGQKVEHTKSDYLIQRGVSRKRS</sequence>